<dbReference type="PANTHER" id="PTHR43434:SF1">
    <property type="entry name" value="PHOSPHOGLYCOLATE PHOSPHATASE"/>
    <property type="match status" value="1"/>
</dbReference>
<dbReference type="SUPFAM" id="SSF56784">
    <property type="entry name" value="HAD-like"/>
    <property type="match status" value="1"/>
</dbReference>
<evidence type="ECO:0000313" key="5">
    <source>
        <dbReference type="EMBL" id="PSM51633.1"/>
    </source>
</evidence>
<dbReference type="InterPro" id="IPR023214">
    <property type="entry name" value="HAD_sf"/>
</dbReference>
<evidence type="ECO:0000313" key="6">
    <source>
        <dbReference type="Proteomes" id="UP000240535"/>
    </source>
</evidence>
<keyword evidence="6" id="KW-1185">Reference proteome</keyword>
<comment type="similarity">
    <text evidence="3">Belongs to the HAD-like hydrolase superfamily. CbbY/CbbZ/Gph/YieH family.</text>
</comment>
<dbReference type="InterPro" id="IPR041492">
    <property type="entry name" value="HAD_2"/>
</dbReference>
<keyword evidence="5" id="KW-0378">Hydrolase</keyword>
<proteinExistence type="inferred from homology"/>
<dbReference type="EMBL" id="PDHH01000006">
    <property type="protein sequence ID" value="PSM51633.1"/>
    <property type="molecule type" value="Genomic_DNA"/>
</dbReference>
<dbReference type="PANTHER" id="PTHR43434">
    <property type="entry name" value="PHOSPHOGLYCOLATE PHOSPHATASE"/>
    <property type="match status" value="1"/>
</dbReference>
<dbReference type="InterPro" id="IPR006439">
    <property type="entry name" value="HAD-SF_hydro_IA"/>
</dbReference>
<comment type="catalytic activity">
    <reaction evidence="1">
        <text>2-phosphoglycolate + H2O = glycolate + phosphate</text>
        <dbReference type="Rhea" id="RHEA:14369"/>
        <dbReference type="ChEBI" id="CHEBI:15377"/>
        <dbReference type="ChEBI" id="CHEBI:29805"/>
        <dbReference type="ChEBI" id="CHEBI:43474"/>
        <dbReference type="ChEBI" id="CHEBI:58033"/>
        <dbReference type="EC" id="3.1.3.18"/>
    </reaction>
</comment>
<dbReference type="OrthoDB" id="9793014at2"/>
<evidence type="ECO:0000256" key="2">
    <source>
        <dbReference type="ARBA" id="ARBA00004818"/>
    </source>
</evidence>
<dbReference type="GO" id="GO:0008967">
    <property type="term" value="F:phosphoglycolate phosphatase activity"/>
    <property type="evidence" value="ECO:0007669"/>
    <property type="project" value="UniProtKB-EC"/>
</dbReference>
<dbReference type="Gene3D" id="1.10.150.240">
    <property type="entry name" value="Putative phosphatase, domain 2"/>
    <property type="match status" value="1"/>
</dbReference>
<dbReference type="InterPro" id="IPR036412">
    <property type="entry name" value="HAD-like_sf"/>
</dbReference>
<evidence type="ECO:0000256" key="1">
    <source>
        <dbReference type="ARBA" id="ARBA00000830"/>
    </source>
</evidence>
<dbReference type="RefSeq" id="WP_106872291.1">
    <property type="nucleotide sequence ID" value="NZ_CP053841.1"/>
</dbReference>
<dbReference type="AlphaFoldDB" id="A0A2P8QZH1"/>
<dbReference type="Gene3D" id="3.40.50.1000">
    <property type="entry name" value="HAD superfamily/HAD-like"/>
    <property type="match status" value="1"/>
</dbReference>
<dbReference type="Proteomes" id="UP000240535">
    <property type="component" value="Unassembled WGS sequence"/>
</dbReference>
<evidence type="ECO:0000256" key="3">
    <source>
        <dbReference type="ARBA" id="ARBA00006171"/>
    </source>
</evidence>
<dbReference type="InterPro" id="IPR050155">
    <property type="entry name" value="HAD-like_hydrolase_sf"/>
</dbReference>
<comment type="pathway">
    <text evidence="2">Organic acid metabolism; glycolate biosynthesis; glycolate from 2-phosphoglycolate: step 1/1.</text>
</comment>
<sequence length="215" mass="24482">MKKPTILFDLDGTLIDSTQSILDGFKFAFLENNIKYPCDEFVKNLIGYPLEIMFKNLGVKADQIDELVKSYKKRYRTTYLEKTTLLPEAEKSILMAYEFADIGVVTTKTSKYSRVLLENLGIAYYFKVIIGRDDVVNPKPDAEPILKALKNMQKDRLQAYMIGDTKLDALAALSAKIQPICVTCGYGKKEDLLKHTNQVFDKTIDAVQFIKKELN</sequence>
<dbReference type="Pfam" id="PF13419">
    <property type="entry name" value="HAD_2"/>
    <property type="match status" value="1"/>
</dbReference>
<protein>
    <recommendedName>
        <fullName evidence="4">phosphoglycolate phosphatase</fullName>
        <ecNumber evidence="4">3.1.3.18</ecNumber>
    </recommendedName>
</protein>
<accession>A0A2P8QZH1</accession>
<evidence type="ECO:0000256" key="4">
    <source>
        <dbReference type="ARBA" id="ARBA00013078"/>
    </source>
</evidence>
<dbReference type="SFLD" id="SFLDS00003">
    <property type="entry name" value="Haloacid_Dehalogenase"/>
    <property type="match status" value="1"/>
</dbReference>
<dbReference type="InterPro" id="IPR023198">
    <property type="entry name" value="PGP-like_dom2"/>
</dbReference>
<gene>
    <name evidence="5" type="ORF">CQ405_07510</name>
</gene>
<dbReference type="NCBIfam" id="TIGR01549">
    <property type="entry name" value="HAD-SF-IA-v1"/>
    <property type="match status" value="1"/>
</dbReference>
<dbReference type="SFLD" id="SFLDG01129">
    <property type="entry name" value="C1.5:_HAD__Beta-PGM__Phosphata"/>
    <property type="match status" value="1"/>
</dbReference>
<reference evidence="6" key="1">
    <citation type="submission" date="2017-10" db="EMBL/GenBank/DDBJ databases">
        <title>Campylobacter species from seals.</title>
        <authorList>
            <person name="Gilbert M.J."/>
            <person name="Zomer A.L."/>
            <person name="Timmerman A.J."/>
            <person name="Duim B."/>
            <person name="Wagenaar J.A."/>
        </authorList>
    </citation>
    <scope>NUCLEOTIDE SEQUENCE [LARGE SCALE GENOMIC DNA]</scope>
    <source>
        <strain evidence="6">17S00004-5</strain>
    </source>
</reference>
<name>A0A2P8QZH1_9BACT</name>
<dbReference type="EC" id="3.1.3.18" evidence="4"/>
<comment type="caution">
    <text evidence="5">The sequence shown here is derived from an EMBL/GenBank/DDBJ whole genome shotgun (WGS) entry which is preliminary data.</text>
</comment>
<dbReference type="GO" id="GO:0006281">
    <property type="term" value="P:DNA repair"/>
    <property type="evidence" value="ECO:0007669"/>
    <property type="project" value="TreeGrafter"/>
</dbReference>
<organism evidence="5 6">
    <name type="scientific">Campylobacter blaseri</name>
    <dbReference type="NCBI Taxonomy" id="2042961"/>
    <lineage>
        <taxon>Bacteria</taxon>
        <taxon>Pseudomonadati</taxon>
        <taxon>Campylobacterota</taxon>
        <taxon>Epsilonproteobacteria</taxon>
        <taxon>Campylobacterales</taxon>
        <taxon>Campylobacteraceae</taxon>
        <taxon>Campylobacter</taxon>
    </lineage>
</organism>